<reference evidence="3 4" key="1">
    <citation type="submission" date="2019-04" db="EMBL/GenBank/DDBJ databases">
        <title>Cohnella sp. nov. isolated from preserved vegetables.</title>
        <authorList>
            <person name="Lin S.-Y."/>
            <person name="Hung M.-H."/>
            <person name="Young C.-C."/>
        </authorList>
    </citation>
    <scope>NUCLEOTIDE SEQUENCE [LARGE SCALE GENOMIC DNA]</scope>
    <source>
        <strain evidence="3 4">CC-MHH1044</strain>
    </source>
</reference>
<sequence length="449" mass="48682">MSSDGAVLRLLKAEEMEDAVRLADSIFRQGDKVSMGRSLPKVFSKSLRQSIGCFVEGRLVSFAGMVPSRIRIGAATVNVYSYGAVCTHPDFRGQGHAGRILQFAKEHAGRSGASLLLVSGDRSLYMEAGCSRFGRVARYRLVPGQSPVRAPETESGTASGSEPENAPPSGAEANSSLRCRPADETDWFRLHEVASAQPVGFERSLWDLAELLRAEAVASIRQLRHRIWLAERDGVPVAYCVAAVKEAREEEARGETEAKGETESRDKTEARGETEPRDKTEEADKASKTSEAGERAGLVVDWAGEPAAVVSLLDRMGGGLGLESLEITIGRHECELAELLRPVLEESGCNQGTLLIVDELRLFRQLAPYWAAAGYREEDIPKLAEADAGKVSIVFGDGEPPLTLRREELAGWLFGAGDSSPLQEDSRETARGCRGLPIPLPYTKGLNFV</sequence>
<dbReference type="CDD" id="cd04301">
    <property type="entry name" value="NAT_SF"/>
    <property type="match status" value="1"/>
</dbReference>
<proteinExistence type="predicted"/>
<dbReference type="AlphaFoldDB" id="A0A4S4BG81"/>
<accession>A0A4S4BG81</accession>
<dbReference type="PROSITE" id="PS51186">
    <property type="entry name" value="GNAT"/>
    <property type="match status" value="1"/>
</dbReference>
<evidence type="ECO:0000259" key="2">
    <source>
        <dbReference type="PROSITE" id="PS51186"/>
    </source>
</evidence>
<dbReference type="InterPro" id="IPR016181">
    <property type="entry name" value="Acyl_CoA_acyltransferase"/>
</dbReference>
<dbReference type="RefSeq" id="WP_136373402.1">
    <property type="nucleotide sequence ID" value="NZ_SSOB01000056.1"/>
</dbReference>
<dbReference type="OrthoDB" id="5291446at2"/>
<evidence type="ECO:0000256" key="1">
    <source>
        <dbReference type="SAM" id="MobiDB-lite"/>
    </source>
</evidence>
<dbReference type="InterPro" id="IPR000182">
    <property type="entry name" value="GNAT_dom"/>
</dbReference>
<protein>
    <submittedName>
        <fullName evidence="3">GNAT family N-acetyltransferase</fullName>
    </submittedName>
</protein>
<dbReference type="Gene3D" id="3.40.630.30">
    <property type="match status" value="1"/>
</dbReference>
<evidence type="ECO:0000313" key="3">
    <source>
        <dbReference type="EMBL" id="THF73408.1"/>
    </source>
</evidence>
<dbReference type="Pfam" id="PF13527">
    <property type="entry name" value="Acetyltransf_9"/>
    <property type="match status" value="1"/>
</dbReference>
<feature type="domain" description="N-acetyltransferase" evidence="2">
    <location>
        <begin position="6"/>
        <end position="149"/>
    </location>
</feature>
<evidence type="ECO:0000313" key="4">
    <source>
        <dbReference type="Proteomes" id="UP000310636"/>
    </source>
</evidence>
<dbReference type="EMBL" id="SSOB01000056">
    <property type="protein sequence ID" value="THF73408.1"/>
    <property type="molecule type" value="Genomic_DNA"/>
</dbReference>
<comment type="caution">
    <text evidence="3">The sequence shown here is derived from an EMBL/GenBank/DDBJ whole genome shotgun (WGS) entry which is preliminary data.</text>
</comment>
<keyword evidence="3" id="KW-0808">Transferase</keyword>
<feature type="region of interest" description="Disordered" evidence="1">
    <location>
        <begin position="146"/>
        <end position="178"/>
    </location>
</feature>
<dbReference type="SUPFAM" id="SSF55729">
    <property type="entry name" value="Acyl-CoA N-acyltransferases (Nat)"/>
    <property type="match status" value="1"/>
</dbReference>
<name>A0A4S4BG81_9BACL</name>
<feature type="region of interest" description="Disordered" evidence="1">
    <location>
        <begin position="248"/>
        <end position="292"/>
    </location>
</feature>
<dbReference type="Proteomes" id="UP000310636">
    <property type="component" value="Unassembled WGS sequence"/>
</dbReference>
<organism evidence="3 4">
    <name type="scientific">Cohnella fermenti</name>
    <dbReference type="NCBI Taxonomy" id="2565925"/>
    <lineage>
        <taxon>Bacteria</taxon>
        <taxon>Bacillati</taxon>
        <taxon>Bacillota</taxon>
        <taxon>Bacilli</taxon>
        <taxon>Bacillales</taxon>
        <taxon>Paenibacillaceae</taxon>
        <taxon>Cohnella</taxon>
    </lineage>
</organism>
<keyword evidence="4" id="KW-1185">Reference proteome</keyword>
<gene>
    <name evidence="3" type="ORF">E6C55_29375</name>
</gene>
<dbReference type="GO" id="GO:0016747">
    <property type="term" value="F:acyltransferase activity, transferring groups other than amino-acyl groups"/>
    <property type="evidence" value="ECO:0007669"/>
    <property type="project" value="InterPro"/>
</dbReference>